<evidence type="ECO:0000313" key="2">
    <source>
        <dbReference type="EMBL" id="MEJ8825608.1"/>
    </source>
</evidence>
<dbReference type="SUPFAM" id="SSF54427">
    <property type="entry name" value="NTF2-like"/>
    <property type="match status" value="1"/>
</dbReference>
<feature type="domain" description="SnoaL-like" evidence="1">
    <location>
        <begin position="11"/>
        <end position="118"/>
    </location>
</feature>
<sequence>MPMTTRNEETIRRFYDAFAKLDADAMVACYAPDAVFNDEVFSLNGAREVGGMWKMLCTATRAKGAHVWRLTYRDVAVDGNTGRAHWDAHYLFSATGRTVDNSIDARMTFTPDGLIATHNDSFPFWTWARQALGAPGLLMGWSPMLRNKVRATAAANLALFLARGG</sequence>
<gene>
    <name evidence="2" type="ORF">WKW80_26875</name>
</gene>
<proteinExistence type="predicted"/>
<comment type="caution">
    <text evidence="2">The sequence shown here is derived from an EMBL/GenBank/DDBJ whole genome shotgun (WGS) entry which is preliminary data.</text>
</comment>
<accession>A0ABU8W6I5</accession>
<dbReference type="InterPro" id="IPR032710">
    <property type="entry name" value="NTF2-like_dom_sf"/>
</dbReference>
<organism evidence="2 3">
    <name type="scientific">Variovorax humicola</name>
    <dbReference type="NCBI Taxonomy" id="1769758"/>
    <lineage>
        <taxon>Bacteria</taxon>
        <taxon>Pseudomonadati</taxon>
        <taxon>Pseudomonadota</taxon>
        <taxon>Betaproteobacteria</taxon>
        <taxon>Burkholderiales</taxon>
        <taxon>Comamonadaceae</taxon>
        <taxon>Variovorax</taxon>
    </lineage>
</organism>
<name>A0ABU8W6I5_9BURK</name>
<protein>
    <submittedName>
        <fullName evidence="2">Nuclear transport factor 2 family protein</fullName>
    </submittedName>
</protein>
<dbReference type="InterPro" id="IPR037401">
    <property type="entry name" value="SnoaL-like"/>
</dbReference>
<evidence type="ECO:0000259" key="1">
    <source>
        <dbReference type="Pfam" id="PF12680"/>
    </source>
</evidence>
<dbReference type="Proteomes" id="UP001363010">
    <property type="component" value="Unassembled WGS sequence"/>
</dbReference>
<dbReference type="Pfam" id="PF12680">
    <property type="entry name" value="SnoaL_2"/>
    <property type="match status" value="1"/>
</dbReference>
<keyword evidence="3" id="KW-1185">Reference proteome</keyword>
<dbReference type="EMBL" id="JBBKZV010000024">
    <property type="protein sequence ID" value="MEJ8825608.1"/>
    <property type="molecule type" value="Genomic_DNA"/>
</dbReference>
<evidence type="ECO:0000313" key="3">
    <source>
        <dbReference type="Proteomes" id="UP001363010"/>
    </source>
</evidence>
<dbReference type="Gene3D" id="3.10.450.50">
    <property type="match status" value="1"/>
</dbReference>
<reference evidence="2 3" key="1">
    <citation type="submission" date="2024-03" db="EMBL/GenBank/DDBJ databases">
        <title>Novel species of the genus Variovorax.</title>
        <authorList>
            <person name="Liu Q."/>
            <person name="Xin Y.-H."/>
        </authorList>
    </citation>
    <scope>NUCLEOTIDE SEQUENCE [LARGE SCALE GENOMIC DNA]</scope>
    <source>
        <strain evidence="2 3">KACC 18501</strain>
    </source>
</reference>